<name>H0EKR5_GLAL7</name>
<dbReference type="AlphaFoldDB" id="H0EKR5"/>
<dbReference type="EMBL" id="AGUE01000073">
    <property type="protein sequence ID" value="EHL00758.1"/>
    <property type="molecule type" value="Genomic_DNA"/>
</dbReference>
<dbReference type="HOGENOM" id="CLU_2386356_0_0_1"/>
<accession>H0EKR5</accession>
<dbReference type="Proteomes" id="UP000005446">
    <property type="component" value="Unassembled WGS sequence"/>
</dbReference>
<protein>
    <submittedName>
        <fullName evidence="1">Uncharacterized protein</fullName>
    </submittedName>
</protein>
<evidence type="ECO:0000313" key="1">
    <source>
        <dbReference type="EMBL" id="EHL00758.1"/>
    </source>
</evidence>
<sequence>MGDLQQPGIKTPFVVESALVFHAPPHVTAFTMLSTGLGRLRLGGGFGGDEEAAIEKGRDKAAKLVAANPEFTRRKLLALSGDVDKLWVVLWSCS</sequence>
<keyword evidence="2" id="KW-1185">Reference proteome</keyword>
<comment type="caution">
    <text evidence="1">The sequence shown here is derived from an EMBL/GenBank/DDBJ whole genome shotgun (WGS) entry which is preliminary data.</text>
</comment>
<gene>
    <name evidence="1" type="ORF">M7I_3144</name>
</gene>
<evidence type="ECO:0000313" key="2">
    <source>
        <dbReference type="Proteomes" id="UP000005446"/>
    </source>
</evidence>
<reference evidence="1 2" key="1">
    <citation type="journal article" date="2012" name="Eukaryot. Cell">
        <title>Genome sequence of the fungus Glarea lozoyensis: the first genome sequence of a species from the Helotiaceae family.</title>
        <authorList>
            <person name="Youssar L."/>
            <person name="Gruening B.A."/>
            <person name="Erxleben A."/>
            <person name="Guenther S."/>
            <person name="Huettel W."/>
        </authorList>
    </citation>
    <scope>NUCLEOTIDE SEQUENCE [LARGE SCALE GENOMIC DNA]</scope>
    <source>
        <strain evidence="2">ATCC 74030 / MF5533</strain>
    </source>
</reference>
<proteinExistence type="predicted"/>
<dbReference type="InParanoid" id="H0EKR5"/>
<organism evidence="1 2">
    <name type="scientific">Glarea lozoyensis (strain ATCC 74030 / MF5533)</name>
    <dbReference type="NCBI Taxonomy" id="1104152"/>
    <lineage>
        <taxon>Eukaryota</taxon>
        <taxon>Fungi</taxon>
        <taxon>Dikarya</taxon>
        <taxon>Ascomycota</taxon>
        <taxon>Pezizomycotina</taxon>
        <taxon>Leotiomycetes</taxon>
        <taxon>Helotiales</taxon>
        <taxon>Helotiaceae</taxon>
        <taxon>Glarea</taxon>
    </lineage>
</organism>